<feature type="domain" description="EamA" evidence="13">
    <location>
        <begin position="8"/>
        <end position="110"/>
    </location>
</feature>
<dbReference type="PANTHER" id="PTHR30561:SF9">
    <property type="entry name" value="4-AMINO-4-DEOXY-L-ARABINOSE-PHOSPHOUNDECAPRENOL FLIPPASE SUBUNIT ARNF-RELATED"/>
    <property type="match status" value="1"/>
</dbReference>
<comment type="subcellular location">
    <subcellularLocation>
        <location evidence="1">Cell membrane</location>
        <topology evidence="1">Multi-pass membrane protein</topology>
    </subcellularLocation>
</comment>
<dbReference type="GO" id="GO:0009103">
    <property type="term" value="P:lipopolysaccharide biosynthetic process"/>
    <property type="evidence" value="ECO:0007669"/>
    <property type="project" value="UniProtKB-KW"/>
</dbReference>
<evidence type="ECO:0000256" key="7">
    <source>
        <dbReference type="ARBA" id="ARBA00022692"/>
    </source>
</evidence>
<keyword evidence="8" id="KW-0448">Lipopolysaccharide biosynthesis</keyword>
<dbReference type="SUPFAM" id="SSF103481">
    <property type="entry name" value="Multidrug resistance efflux transporter EmrE"/>
    <property type="match status" value="1"/>
</dbReference>
<evidence type="ECO:0000256" key="12">
    <source>
        <dbReference type="SAM" id="Phobius"/>
    </source>
</evidence>
<evidence type="ECO:0000256" key="4">
    <source>
        <dbReference type="ARBA" id="ARBA00022516"/>
    </source>
</evidence>
<evidence type="ECO:0000259" key="13">
    <source>
        <dbReference type="Pfam" id="PF00892"/>
    </source>
</evidence>
<dbReference type="Pfam" id="PF00892">
    <property type="entry name" value="EamA"/>
    <property type="match status" value="1"/>
</dbReference>
<keyword evidence="10" id="KW-0443">Lipid metabolism</keyword>
<dbReference type="PANTHER" id="PTHR30561">
    <property type="entry name" value="SMR FAMILY PROTON-DEPENDENT DRUG EFFLUX TRANSPORTER SUGE"/>
    <property type="match status" value="1"/>
</dbReference>
<dbReference type="GO" id="GO:0022857">
    <property type="term" value="F:transmembrane transporter activity"/>
    <property type="evidence" value="ECO:0007669"/>
    <property type="project" value="InterPro"/>
</dbReference>
<reference evidence="14" key="1">
    <citation type="submission" date="2013-03" db="EMBL/GenBank/DDBJ databases">
        <title>Draft genome sequence of the hydrogen-ethanol-producing anaerobic alkalithermophilic Caloramator celere.</title>
        <authorList>
            <person name="Ciranna A."/>
            <person name="Larjo A."/>
            <person name="Kivisto A."/>
            <person name="Santala V."/>
            <person name="Roos C."/>
            <person name="Karp M."/>
        </authorList>
    </citation>
    <scope>NUCLEOTIDE SEQUENCE [LARGE SCALE GENOMIC DNA]</scope>
    <source>
        <strain evidence="14">DSM 8682</strain>
    </source>
</reference>
<keyword evidence="5" id="KW-0997">Cell inner membrane</keyword>
<evidence type="ECO:0000256" key="9">
    <source>
        <dbReference type="ARBA" id="ARBA00022989"/>
    </source>
</evidence>
<feature type="transmembrane region" description="Helical" evidence="12">
    <location>
        <begin position="6"/>
        <end position="23"/>
    </location>
</feature>
<gene>
    <name evidence="14" type="ORF">TCEL_02317</name>
</gene>
<dbReference type="RefSeq" id="WP_018666529.1">
    <property type="nucleotide sequence ID" value="NZ_HF952039.1"/>
</dbReference>
<dbReference type="Gene3D" id="1.10.3730.20">
    <property type="match status" value="1"/>
</dbReference>
<accession>R7RT77</accession>
<evidence type="ECO:0000313" key="14">
    <source>
        <dbReference type="EMBL" id="CDF59249.1"/>
    </source>
</evidence>
<keyword evidence="11 12" id="KW-0472">Membrane</keyword>
<evidence type="ECO:0000256" key="3">
    <source>
        <dbReference type="ARBA" id="ARBA00022475"/>
    </source>
</evidence>
<protein>
    <submittedName>
        <fullName evidence="14">Permease</fullName>
    </submittedName>
</protein>
<keyword evidence="15" id="KW-1185">Reference proteome</keyword>
<dbReference type="AlphaFoldDB" id="R7RT77"/>
<name>R7RT77_9CLOT</name>
<dbReference type="InterPro" id="IPR037185">
    <property type="entry name" value="EmrE-like"/>
</dbReference>
<dbReference type="GO" id="GO:0005886">
    <property type="term" value="C:plasma membrane"/>
    <property type="evidence" value="ECO:0007669"/>
    <property type="project" value="UniProtKB-SubCell"/>
</dbReference>
<evidence type="ECO:0000256" key="5">
    <source>
        <dbReference type="ARBA" id="ARBA00022519"/>
    </source>
</evidence>
<dbReference type="HOGENOM" id="CLU_131462_6_1_9"/>
<evidence type="ECO:0000256" key="10">
    <source>
        <dbReference type="ARBA" id="ARBA00023098"/>
    </source>
</evidence>
<feature type="transmembrane region" description="Helical" evidence="12">
    <location>
        <begin position="69"/>
        <end position="87"/>
    </location>
</feature>
<evidence type="ECO:0000256" key="8">
    <source>
        <dbReference type="ARBA" id="ARBA00022985"/>
    </source>
</evidence>
<dbReference type="eggNOG" id="ENOG5032Z8K">
    <property type="taxonomic scope" value="Bacteria"/>
</dbReference>
<comment type="similarity">
    <text evidence="2">Belongs to the EamA transporter family.</text>
</comment>
<dbReference type="InterPro" id="IPR000620">
    <property type="entry name" value="EamA_dom"/>
</dbReference>
<dbReference type="OrthoDB" id="129711at2"/>
<feature type="transmembrane region" description="Helical" evidence="12">
    <location>
        <begin position="43"/>
        <end position="63"/>
    </location>
</feature>
<comment type="caution">
    <text evidence="14">The sequence shown here is derived from an EMBL/GenBank/DDBJ whole genome shotgun (WGS) entry which is preliminary data.</text>
</comment>
<keyword evidence="4" id="KW-0444">Lipid biosynthesis</keyword>
<keyword evidence="7 12" id="KW-0812">Transmembrane</keyword>
<evidence type="ECO:0000313" key="15">
    <source>
        <dbReference type="Proteomes" id="UP000014923"/>
    </source>
</evidence>
<evidence type="ECO:0000256" key="2">
    <source>
        <dbReference type="ARBA" id="ARBA00007362"/>
    </source>
</evidence>
<dbReference type="EMBL" id="CAVN010000149">
    <property type="protein sequence ID" value="CDF59249.1"/>
    <property type="molecule type" value="Genomic_DNA"/>
</dbReference>
<evidence type="ECO:0000256" key="6">
    <source>
        <dbReference type="ARBA" id="ARBA00022556"/>
    </source>
</evidence>
<feature type="transmembrane region" description="Helical" evidence="12">
    <location>
        <begin position="94"/>
        <end position="110"/>
    </location>
</feature>
<dbReference type="Proteomes" id="UP000014923">
    <property type="component" value="Unassembled WGS sequence"/>
</dbReference>
<keyword evidence="9 12" id="KW-1133">Transmembrane helix</keyword>
<sequence length="111" mass="12495">MSLKTFSILILMTLCGSLGGYFLKRASSNLDSFRTLILNKFIYIGGLFYCLGAILNIILLKYIPYSLVLPLNSITYIWTLLLGYFLLGERIGKYKLLGILCIIIGVVFLTK</sequence>
<keyword evidence="6" id="KW-0441">Lipid A biosynthesis</keyword>
<organism evidence="14 15">
    <name type="scientific">Thermobrachium celere DSM 8682</name>
    <dbReference type="NCBI Taxonomy" id="941824"/>
    <lineage>
        <taxon>Bacteria</taxon>
        <taxon>Bacillati</taxon>
        <taxon>Bacillota</taxon>
        <taxon>Clostridia</taxon>
        <taxon>Eubacteriales</taxon>
        <taxon>Clostridiaceae</taxon>
        <taxon>Thermobrachium</taxon>
    </lineage>
</organism>
<dbReference type="InterPro" id="IPR000390">
    <property type="entry name" value="Small_drug/metabolite_transptr"/>
</dbReference>
<evidence type="ECO:0000256" key="1">
    <source>
        <dbReference type="ARBA" id="ARBA00004651"/>
    </source>
</evidence>
<proteinExistence type="inferred from homology"/>
<evidence type="ECO:0000256" key="11">
    <source>
        <dbReference type="ARBA" id="ARBA00023136"/>
    </source>
</evidence>
<keyword evidence="3" id="KW-1003">Cell membrane</keyword>